<dbReference type="GO" id="GO:0031125">
    <property type="term" value="P:rRNA 3'-end processing"/>
    <property type="evidence" value="ECO:0007669"/>
    <property type="project" value="TreeGrafter"/>
</dbReference>
<dbReference type="PANTHER" id="PTHR37294:SF1">
    <property type="entry name" value="3'-5' EXORIBONUCLEASE YHAM"/>
    <property type="match status" value="1"/>
</dbReference>
<dbReference type="NCBIfam" id="TIGR00277">
    <property type="entry name" value="HDIG"/>
    <property type="match status" value="1"/>
</dbReference>
<dbReference type="InterPro" id="IPR006674">
    <property type="entry name" value="HD_domain"/>
</dbReference>
<dbReference type="GO" id="GO:0016787">
    <property type="term" value="F:hydrolase activity"/>
    <property type="evidence" value="ECO:0007669"/>
    <property type="project" value="UniProtKB-KW"/>
</dbReference>
<dbReference type="SUPFAM" id="SSF109604">
    <property type="entry name" value="HD-domain/PDEase-like"/>
    <property type="match status" value="1"/>
</dbReference>
<dbReference type="Gene3D" id="2.40.50.140">
    <property type="entry name" value="Nucleic acid-binding proteins"/>
    <property type="match status" value="1"/>
</dbReference>
<dbReference type="AlphaFoldDB" id="A0A6J7DWM6"/>
<dbReference type="Gene3D" id="1.10.3210.10">
    <property type="entry name" value="Hypothetical protein af1432"/>
    <property type="match status" value="1"/>
</dbReference>
<organism evidence="3">
    <name type="scientific">freshwater metagenome</name>
    <dbReference type="NCBI Taxonomy" id="449393"/>
    <lineage>
        <taxon>unclassified sequences</taxon>
        <taxon>metagenomes</taxon>
        <taxon>ecological metagenomes</taxon>
    </lineage>
</organism>
<dbReference type="InterPro" id="IPR050798">
    <property type="entry name" value="YhaM_exoribonuc/phosphodiest"/>
</dbReference>
<feature type="domain" description="HD/PDEase" evidence="2">
    <location>
        <begin position="157"/>
        <end position="291"/>
    </location>
</feature>
<dbReference type="InterPro" id="IPR003607">
    <property type="entry name" value="HD/PDEase_dom"/>
</dbReference>
<sequence>MAVRDLTGGDHFSGVLLVRSSQTRETKAGKPFLKIELGDKTGSIKANVWDSTPELEALYKPGAAVQVSAGVEEHEKFGRSLKISDAIPAAEGDYDPNDLLDGPPTPAAKMESDLRELIDSVKQPHLRQVLEEVLGPESETWPIYRDAPAAKRFHQAYQHGLLEHCLTVSQSVSNVAGNFPGIDRDLAVTGALLHDIGKLEAYTTDPASIDFTVDGRLQGEIPLGYFRIRTLINQIDGFPPELNRGLCHIILSHHGRLEHGSPVLPLTREATLVHMMDHLGGQLGSFDRLEKSLAPGSAWSDYDTAIGGGAWFPAAESPN</sequence>
<gene>
    <name evidence="3" type="ORF">UFOPK3444_00970</name>
</gene>
<protein>
    <submittedName>
        <fullName evidence="3">Unannotated protein</fullName>
    </submittedName>
</protein>
<evidence type="ECO:0000313" key="3">
    <source>
        <dbReference type="EMBL" id="CAB4875116.1"/>
    </source>
</evidence>
<proteinExistence type="predicted"/>
<accession>A0A6J7DWM6</accession>
<evidence type="ECO:0000259" key="2">
    <source>
        <dbReference type="SMART" id="SM00471"/>
    </source>
</evidence>
<evidence type="ECO:0000256" key="1">
    <source>
        <dbReference type="ARBA" id="ARBA00022801"/>
    </source>
</evidence>
<dbReference type="Pfam" id="PF01966">
    <property type="entry name" value="HD"/>
    <property type="match status" value="1"/>
</dbReference>
<name>A0A6J7DWM6_9ZZZZ</name>
<dbReference type="CDD" id="cd00077">
    <property type="entry name" value="HDc"/>
    <property type="match status" value="1"/>
</dbReference>
<dbReference type="SMART" id="SM00471">
    <property type="entry name" value="HDc"/>
    <property type="match status" value="1"/>
</dbReference>
<keyword evidence="1" id="KW-0378">Hydrolase</keyword>
<dbReference type="InterPro" id="IPR012340">
    <property type="entry name" value="NA-bd_OB-fold"/>
</dbReference>
<dbReference type="InterPro" id="IPR006675">
    <property type="entry name" value="HDIG_dom"/>
</dbReference>
<dbReference type="EMBL" id="CAFBLU010000013">
    <property type="protein sequence ID" value="CAB4875116.1"/>
    <property type="molecule type" value="Genomic_DNA"/>
</dbReference>
<reference evidence="3" key="1">
    <citation type="submission" date="2020-05" db="EMBL/GenBank/DDBJ databases">
        <authorList>
            <person name="Chiriac C."/>
            <person name="Salcher M."/>
            <person name="Ghai R."/>
            <person name="Kavagutti S V."/>
        </authorList>
    </citation>
    <scope>NUCLEOTIDE SEQUENCE</scope>
</reference>
<dbReference type="CDD" id="cd04492">
    <property type="entry name" value="YhaM_OBF_like"/>
    <property type="match status" value="1"/>
</dbReference>
<dbReference type="PANTHER" id="PTHR37294">
    <property type="entry name" value="3'-5' EXORIBONUCLEASE YHAM"/>
    <property type="match status" value="1"/>
</dbReference>